<dbReference type="GO" id="GO:0017004">
    <property type="term" value="P:cytochrome complex assembly"/>
    <property type="evidence" value="ECO:0007669"/>
    <property type="project" value="UniProtKB-KW"/>
</dbReference>
<keyword evidence="5" id="KW-0732">Signal</keyword>
<dbReference type="Gene3D" id="3.40.30.10">
    <property type="entry name" value="Glutaredoxin"/>
    <property type="match status" value="1"/>
</dbReference>
<evidence type="ECO:0000256" key="5">
    <source>
        <dbReference type="SAM" id="SignalP"/>
    </source>
</evidence>
<dbReference type="GO" id="GO:0016491">
    <property type="term" value="F:oxidoreductase activity"/>
    <property type="evidence" value="ECO:0007669"/>
    <property type="project" value="InterPro"/>
</dbReference>
<name>A0A1H5WGN9_9SPHI</name>
<dbReference type="PROSITE" id="PS00194">
    <property type="entry name" value="THIOREDOXIN_1"/>
    <property type="match status" value="1"/>
</dbReference>
<dbReference type="InterPro" id="IPR036249">
    <property type="entry name" value="Thioredoxin-like_sf"/>
</dbReference>
<dbReference type="InterPro" id="IPR000866">
    <property type="entry name" value="AhpC/TSA"/>
</dbReference>
<keyword evidence="2" id="KW-0201">Cytochrome c-type biogenesis</keyword>
<accession>A0A1H5WGN9</accession>
<keyword evidence="8" id="KW-1185">Reference proteome</keyword>
<proteinExistence type="predicted"/>
<comment type="subcellular location">
    <subcellularLocation>
        <location evidence="1">Cell envelope</location>
    </subcellularLocation>
</comment>
<evidence type="ECO:0000313" key="7">
    <source>
        <dbReference type="EMBL" id="SEF98446.1"/>
    </source>
</evidence>
<dbReference type="AlphaFoldDB" id="A0A1H5WGN9"/>
<evidence type="ECO:0000256" key="4">
    <source>
        <dbReference type="ARBA" id="ARBA00023284"/>
    </source>
</evidence>
<dbReference type="EMBL" id="FNUT01000004">
    <property type="protein sequence ID" value="SEF98446.1"/>
    <property type="molecule type" value="Genomic_DNA"/>
</dbReference>
<dbReference type="Pfam" id="PF14289">
    <property type="entry name" value="DUF4369"/>
    <property type="match status" value="1"/>
</dbReference>
<evidence type="ECO:0000256" key="3">
    <source>
        <dbReference type="ARBA" id="ARBA00023157"/>
    </source>
</evidence>
<dbReference type="InterPro" id="IPR025380">
    <property type="entry name" value="DUF4369"/>
</dbReference>
<dbReference type="InterPro" id="IPR050553">
    <property type="entry name" value="Thioredoxin_ResA/DsbE_sf"/>
</dbReference>
<sequence length="369" mass="40998">MKKSTILRSLVIASVLTLPALDVFAQTSFTLKGDIESWPTDYVHLIRRGNYPGEDSVKVEDGKFAFAGEIPGPTNAFLVAKLPEGPVAKFIYIEPADITVAGTFQDLKNLKVSGSPTFADYEIVKKFDEDFEAKVRAQQKEQASRTMSTEESKAFDDRIDSLYKTKYAFSEQFIKDHPNSVVSISEILTLFNGRKKEVIQQLFDGLSEEVKNTPGGEVVAYNLEQSKALSVGSIAPDFTLPDVDGKPVKLSDYRGKYVLVDFWASWCAPCRAENPNLVLAHQQFKEKGFDILGVSLDKKEAEPMWKNAIKIDRLTWTQVSDLQGVDNEVANAYGVTSIPANFLLDKEGKIVAVNLRGAELINTLKEILK</sequence>
<dbReference type="PROSITE" id="PS51352">
    <property type="entry name" value="THIOREDOXIN_2"/>
    <property type="match status" value="1"/>
</dbReference>
<dbReference type="InterPro" id="IPR017937">
    <property type="entry name" value="Thioredoxin_CS"/>
</dbReference>
<keyword evidence="3" id="KW-1015">Disulfide bond</keyword>
<evidence type="ECO:0000259" key="6">
    <source>
        <dbReference type="PROSITE" id="PS51352"/>
    </source>
</evidence>
<dbReference type="Proteomes" id="UP000236731">
    <property type="component" value="Unassembled WGS sequence"/>
</dbReference>
<feature type="chain" id="PRO_5009288271" evidence="5">
    <location>
        <begin position="26"/>
        <end position="369"/>
    </location>
</feature>
<dbReference type="PANTHER" id="PTHR42852:SF6">
    <property type="entry name" value="THIOL:DISULFIDE INTERCHANGE PROTEIN DSBE"/>
    <property type="match status" value="1"/>
</dbReference>
<gene>
    <name evidence="7" type="ORF">SAMN05421877_10441</name>
</gene>
<dbReference type="Pfam" id="PF00578">
    <property type="entry name" value="AhpC-TSA"/>
    <property type="match status" value="1"/>
</dbReference>
<organism evidence="7 8">
    <name type="scientific">Sphingobacterium lactis</name>
    <dbReference type="NCBI Taxonomy" id="797291"/>
    <lineage>
        <taxon>Bacteria</taxon>
        <taxon>Pseudomonadati</taxon>
        <taxon>Bacteroidota</taxon>
        <taxon>Sphingobacteriia</taxon>
        <taxon>Sphingobacteriales</taxon>
        <taxon>Sphingobacteriaceae</taxon>
        <taxon>Sphingobacterium</taxon>
    </lineage>
</organism>
<dbReference type="OrthoDB" id="1069091at2"/>
<evidence type="ECO:0000256" key="2">
    <source>
        <dbReference type="ARBA" id="ARBA00022748"/>
    </source>
</evidence>
<keyword evidence="4" id="KW-0676">Redox-active center</keyword>
<dbReference type="SUPFAM" id="SSF52833">
    <property type="entry name" value="Thioredoxin-like"/>
    <property type="match status" value="1"/>
</dbReference>
<dbReference type="GO" id="GO:0016209">
    <property type="term" value="F:antioxidant activity"/>
    <property type="evidence" value="ECO:0007669"/>
    <property type="project" value="InterPro"/>
</dbReference>
<protein>
    <submittedName>
        <fullName evidence="7">Peroxiredoxin</fullName>
    </submittedName>
</protein>
<feature type="domain" description="Thioredoxin" evidence="6">
    <location>
        <begin position="229"/>
        <end position="369"/>
    </location>
</feature>
<dbReference type="GO" id="GO:0030313">
    <property type="term" value="C:cell envelope"/>
    <property type="evidence" value="ECO:0007669"/>
    <property type="project" value="UniProtKB-SubCell"/>
</dbReference>
<dbReference type="InterPro" id="IPR013766">
    <property type="entry name" value="Thioredoxin_domain"/>
</dbReference>
<evidence type="ECO:0000313" key="8">
    <source>
        <dbReference type="Proteomes" id="UP000236731"/>
    </source>
</evidence>
<evidence type="ECO:0000256" key="1">
    <source>
        <dbReference type="ARBA" id="ARBA00004196"/>
    </source>
</evidence>
<dbReference type="RefSeq" id="WP_160003667.1">
    <property type="nucleotide sequence ID" value="NZ_CP049246.1"/>
</dbReference>
<feature type="signal peptide" evidence="5">
    <location>
        <begin position="1"/>
        <end position="25"/>
    </location>
</feature>
<reference evidence="8" key="1">
    <citation type="submission" date="2016-10" db="EMBL/GenBank/DDBJ databases">
        <authorList>
            <person name="Varghese N."/>
            <person name="Submissions S."/>
        </authorList>
    </citation>
    <scope>NUCLEOTIDE SEQUENCE [LARGE SCALE GENOMIC DNA]</scope>
    <source>
        <strain evidence="8">DSM 22361</strain>
    </source>
</reference>
<dbReference type="PANTHER" id="PTHR42852">
    <property type="entry name" value="THIOL:DISULFIDE INTERCHANGE PROTEIN DSBE"/>
    <property type="match status" value="1"/>
</dbReference>
<dbReference type="CDD" id="cd02966">
    <property type="entry name" value="TlpA_like_family"/>
    <property type="match status" value="1"/>
</dbReference>